<reference evidence="2" key="1">
    <citation type="journal article" date="2020" name="Plant J.">
        <title>Transposons played a major role in the diversification between the closely related almond and peach genomes: results from the almond genome sequence.</title>
        <authorList>
            <person name="Alioto T."/>
            <person name="Alexiou K.G."/>
            <person name="Bardil A."/>
            <person name="Barteri F."/>
            <person name="Castanera R."/>
            <person name="Cruz F."/>
            <person name="Dhingra A."/>
            <person name="Duval H."/>
            <person name="Fernandez I Marti A."/>
            <person name="Frias L."/>
            <person name="Galan B."/>
            <person name="Garcia J.L."/>
            <person name="Howad W."/>
            <person name="Gomez-Garrido J."/>
            <person name="Gut M."/>
            <person name="Julca I."/>
            <person name="Morata J."/>
            <person name="Puigdomenech P."/>
            <person name="Ribeca P."/>
            <person name="Rubio Cabetas M.J."/>
            <person name="Vlasova A."/>
            <person name="Wirthensohn M."/>
            <person name="Garcia-Mas J."/>
            <person name="Gabaldon T."/>
            <person name="Casacuberta J.M."/>
            <person name="Arus P."/>
        </authorList>
    </citation>
    <scope>NUCLEOTIDE SEQUENCE [LARGE SCALE GENOMIC DNA]</scope>
    <source>
        <strain evidence="2">cv. Texas</strain>
    </source>
</reference>
<dbReference type="AlphaFoldDB" id="A0A5E4FUT3"/>
<dbReference type="Proteomes" id="UP000327085">
    <property type="component" value="Chromosome 1"/>
</dbReference>
<organism evidence="1 2">
    <name type="scientific">Prunus dulcis</name>
    <name type="common">Almond</name>
    <name type="synonym">Amygdalus dulcis</name>
    <dbReference type="NCBI Taxonomy" id="3755"/>
    <lineage>
        <taxon>Eukaryota</taxon>
        <taxon>Viridiplantae</taxon>
        <taxon>Streptophyta</taxon>
        <taxon>Embryophyta</taxon>
        <taxon>Tracheophyta</taxon>
        <taxon>Spermatophyta</taxon>
        <taxon>Magnoliopsida</taxon>
        <taxon>eudicotyledons</taxon>
        <taxon>Gunneridae</taxon>
        <taxon>Pentapetalae</taxon>
        <taxon>rosids</taxon>
        <taxon>fabids</taxon>
        <taxon>Rosales</taxon>
        <taxon>Rosaceae</taxon>
        <taxon>Amygdaloideae</taxon>
        <taxon>Amygdaleae</taxon>
        <taxon>Prunus</taxon>
    </lineage>
</organism>
<evidence type="ECO:0000313" key="2">
    <source>
        <dbReference type="Proteomes" id="UP000327085"/>
    </source>
</evidence>
<gene>
    <name evidence="1" type="ORF">ALMOND_2B029366</name>
</gene>
<accession>A0A5E4FUT3</accession>
<dbReference type="Gramene" id="VVA31243">
    <property type="protein sequence ID" value="VVA31243"/>
    <property type="gene ID" value="Prudul26B029366"/>
</dbReference>
<sequence>MLPTRFIVFFDELYAIRNSIENLPVHMKKPAPRRPLLFPLLIMVYSVVMRMLMEALNNDNETTVQEALELLIKLVGTQLRFFRQQGE</sequence>
<dbReference type="InParanoid" id="A0A5E4FUT3"/>
<name>A0A5E4FUT3_PRUDU</name>
<dbReference type="EMBL" id="CABIKO010000210">
    <property type="protein sequence ID" value="VVA31243.1"/>
    <property type="molecule type" value="Genomic_DNA"/>
</dbReference>
<proteinExistence type="predicted"/>
<protein>
    <submittedName>
        <fullName evidence="1">PREDICTED: importin-5</fullName>
    </submittedName>
</protein>
<evidence type="ECO:0000313" key="1">
    <source>
        <dbReference type="EMBL" id="VVA31243.1"/>
    </source>
</evidence>